<keyword evidence="2" id="KW-1185">Reference proteome</keyword>
<sequence length="246" mass="28188">MAGRKQIVLHIGTHKTGTTSFQHSLRANYLRLRRQGVRPLANATQKRGLRRVLRPSFNNTVLADAFLRPGCATIARMKSHARFPKPEGQAANRAEYLRRIQKARAPMVFISAEALCFLRTPEEQALMRAFLDATGREAKIILTLRDEEAWRASWNNQLRKNPGVWTWMEKLPEQDRSDGAWYFDRAALQAFWSALGEVVTVDYDAAKRDEGNTLPAMYRAMGLDPARFRLDYEKNQRVPLADDDDD</sequence>
<dbReference type="Proteomes" id="UP001144205">
    <property type="component" value="Unassembled WGS sequence"/>
</dbReference>
<dbReference type="Pfam" id="PF17784">
    <property type="entry name" value="Sulfotransfer_4"/>
    <property type="match status" value="1"/>
</dbReference>
<reference evidence="1" key="1">
    <citation type="journal article" date="2023" name="Int. J. Syst. Evol. Microbiol.">
        <title>Sinisalibacter aestuarii sp. nov., isolated from estuarine sediment of the Arakawa River.</title>
        <authorList>
            <person name="Arafat S.T."/>
            <person name="Hirano S."/>
            <person name="Sato A."/>
            <person name="Takeuchi K."/>
            <person name="Yasuda T."/>
            <person name="Terahara T."/>
            <person name="Hamada M."/>
            <person name="Kobayashi T."/>
        </authorList>
    </citation>
    <scope>NUCLEOTIDE SEQUENCE</scope>
    <source>
        <strain evidence="1">B-399</strain>
    </source>
</reference>
<dbReference type="Gene3D" id="3.40.50.300">
    <property type="entry name" value="P-loop containing nucleotide triphosphate hydrolases"/>
    <property type="match status" value="1"/>
</dbReference>
<protein>
    <recommendedName>
        <fullName evidence="3">Sulfotransferase family protein</fullName>
    </recommendedName>
</protein>
<dbReference type="InterPro" id="IPR027417">
    <property type="entry name" value="P-loop_NTPase"/>
</dbReference>
<evidence type="ECO:0008006" key="3">
    <source>
        <dbReference type="Google" id="ProtNLM"/>
    </source>
</evidence>
<evidence type="ECO:0000313" key="2">
    <source>
        <dbReference type="Proteomes" id="UP001144205"/>
    </source>
</evidence>
<dbReference type="InterPro" id="IPR040632">
    <property type="entry name" value="Sulfotransfer_4"/>
</dbReference>
<dbReference type="EMBL" id="BROH01000007">
    <property type="protein sequence ID" value="GKY88546.1"/>
    <property type="molecule type" value="Genomic_DNA"/>
</dbReference>
<dbReference type="SUPFAM" id="SSF52540">
    <property type="entry name" value="P-loop containing nucleoside triphosphate hydrolases"/>
    <property type="match status" value="1"/>
</dbReference>
<dbReference type="RefSeq" id="WP_281842587.1">
    <property type="nucleotide sequence ID" value="NZ_BROH01000007.1"/>
</dbReference>
<gene>
    <name evidence="1" type="ORF">STA1M1_24150</name>
</gene>
<accession>A0ABQ5LU85</accession>
<proteinExistence type="predicted"/>
<evidence type="ECO:0000313" key="1">
    <source>
        <dbReference type="EMBL" id="GKY88546.1"/>
    </source>
</evidence>
<organism evidence="1 2">
    <name type="scientific">Sinisalibacter aestuarii</name>
    <dbReference type="NCBI Taxonomy" id="2949426"/>
    <lineage>
        <taxon>Bacteria</taxon>
        <taxon>Pseudomonadati</taxon>
        <taxon>Pseudomonadota</taxon>
        <taxon>Alphaproteobacteria</taxon>
        <taxon>Rhodobacterales</taxon>
        <taxon>Roseobacteraceae</taxon>
        <taxon>Sinisalibacter</taxon>
    </lineage>
</organism>
<name>A0ABQ5LU85_9RHOB</name>
<comment type="caution">
    <text evidence="1">The sequence shown here is derived from an EMBL/GenBank/DDBJ whole genome shotgun (WGS) entry which is preliminary data.</text>
</comment>